<keyword evidence="3" id="KW-1185">Reference proteome</keyword>
<feature type="region of interest" description="Disordered" evidence="1">
    <location>
        <begin position="148"/>
        <end position="186"/>
    </location>
</feature>
<gene>
    <name evidence="2" type="ORF">ALQ29_03389</name>
</gene>
<dbReference type="Proteomes" id="UP000276587">
    <property type="component" value="Unassembled WGS sequence"/>
</dbReference>
<sequence length="250" mass="27843">MKAMIKKSVTELAFVNSKSPLPTVEIDSQSIEDAGFSIYRTVMQVLTQLAEQDASLRATLYMYGTVSVNFREPCWSEFLLVAGPEKVLRALGAGFERLPAVKSRFSDYVPSSAALRTFHVQDGLVWEQEDASTWYSHSQTLADLTAEADEAEEVDDDAEPIEEDETEEAWDAEDLEASDDQKEDSTVVIGNRKAARYRAARSDAKVSTIRARIEEVFGLPEGSVALCVPDGRALRGNALIRTLRKRWDEN</sequence>
<reference evidence="2 3" key="1">
    <citation type="submission" date="2018-08" db="EMBL/GenBank/DDBJ databases">
        <title>Recombination of ecologically and evolutionarily significant loci maintains genetic cohesion in the Pseudomonas syringae species complex.</title>
        <authorList>
            <person name="Dillon M."/>
            <person name="Thakur S."/>
            <person name="Almeida R.N.D."/>
            <person name="Weir B.S."/>
            <person name="Guttman D.S."/>
        </authorList>
    </citation>
    <scope>NUCLEOTIDE SEQUENCE [LARGE SCALE GENOMIC DNA]</scope>
    <source>
        <strain evidence="2 3">ICMP 3555</strain>
    </source>
</reference>
<protein>
    <submittedName>
        <fullName evidence="2">Uncharacterized protein</fullName>
    </submittedName>
</protein>
<name>A0A3M3X289_PSEMA</name>
<dbReference type="EMBL" id="RBQF01000096">
    <property type="protein sequence ID" value="RMP11888.1"/>
    <property type="molecule type" value="Genomic_DNA"/>
</dbReference>
<comment type="caution">
    <text evidence="2">The sequence shown here is derived from an EMBL/GenBank/DDBJ whole genome shotgun (WGS) entry which is preliminary data.</text>
</comment>
<feature type="compositionally biased region" description="Acidic residues" evidence="1">
    <location>
        <begin position="148"/>
        <end position="178"/>
    </location>
</feature>
<evidence type="ECO:0000313" key="2">
    <source>
        <dbReference type="EMBL" id="RMP11888.1"/>
    </source>
</evidence>
<evidence type="ECO:0000256" key="1">
    <source>
        <dbReference type="SAM" id="MobiDB-lite"/>
    </source>
</evidence>
<organism evidence="2 3">
    <name type="scientific">Pseudomonas marginalis pv. marginalis</name>
    <dbReference type="NCBI Taxonomy" id="97473"/>
    <lineage>
        <taxon>Bacteria</taxon>
        <taxon>Pseudomonadati</taxon>
        <taxon>Pseudomonadota</taxon>
        <taxon>Gammaproteobacteria</taxon>
        <taxon>Pseudomonadales</taxon>
        <taxon>Pseudomonadaceae</taxon>
        <taxon>Pseudomonas</taxon>
    </lineage>
</organism>
<evidence type="ECO:0000313" key="3">
    <source>
        <dbReference type="Proteomes" id="UP000276587"/>
    </source>
</evidence>
<dbReference type="AlphaFoldDB" id="A0A3M3X289"/>
<accession>A0A3M3X289</accession>
<proteinExistence type="predicted"/>